<evidence type="ECO:0000256" key="3">
    <source>
        <dbReference type="ARBA" id="ARBA00022985"/>
    </source>
</evidence>
<dbReference type="Proteomes" id="UP000241762">
    <property type="component" value="Chromosome"/>
</dbReference>
<reference evidence="4 5" key="1">
    <citation type="submission" date="2018-03" db="EMBL/GenBank/DDBJ databases">
        <title>A gene transfer event suggests a long-term partnership between eustigmatophyte algae and a novel lineage of endosymbiotic bacteria.</title>
        <authorList>
            <person name="Yurchenko T."/>
            <person name="Sevcikova T."/>
            <person name="Pribyl P."/>
            <person name="El Karkouri K."/>
            <person name="Klimes V."/>
            <person name="Amaral R."/>
            <person name="Zbrankova V."/>
            <person name="Kim E."/>
            <person name="Raoult D."/>
            <person name="Santos L.M.A."/>
            <person name="Elias M."/>
        </authorList>
    </citation>
    <scope>NUCLEOTIDE SEQUENCE [LARGE SCALE GENOMIC DNA]</scope>
    <source>
        <strain evidence="4">CCALA 838</strain>
    </source>
</reference>
<dbReference type="Gene3D" id="3.90.550.10">
    <property type="entry name" value="Spore Coat Polysaccharide Biosynthesis Protein SpsA, Chain A"/>
    <property type="match status" value="1"/>
</dbReference>
<dbReference type="GO" id="GO:0009103">
    <property type="term" value="P:lipopolysaccharide biosynthetic process"/>
    <property type="evidence" value="ECO:0007669"/>
    <property type="project" value="UniProtKB-KW"/>
</dbReference>
<sequence length="240" mass="26580">MKINNAAVVIPSRIGSTRLLRKPLIKIGDLTMIEKAVVNALDSDVEKVYVTTDSPLISDLLNPYPIEVIIVNEECQTGTDRVFLATQKAGIEQDVIINLQGDMPFMDPTIITKVAKLALESDFDICTAVSKKGLDYAQNKSNVKVVVTPNGRALYFSRSLIPSNTEEFLCHVGIYAYKKQALKKFYSLPQSDLEKLESLEQLRALENGMSIGVCYVENMPVSIDTQEDLDYLLASLQNAS</sequence>
<evidence type="ECO:0000313" key="5">
    <source>
        <dbReference type="Proteomes" id="UP000241762"/>
    </source>
</evidence>
<dbReference type="GO" id="GO:0008690">
    <property type="term" value="F:3-deoxy-manno-octulosonate cytidylyltransferase activity"/>
    <property type="evidence" value="ECO:0007669"/>
    <property type="project" value="InterPro"/>
</dbReference>
<dbReference type="InterPro" id="IPR003329">
    <property type="entry name" value="Cytidylyl_trans"/>
</dbReference>
<keyword evidence="5" id="KW-1185">Reference proteome</keyword>
<dbReference type="EMBL" id="CP027845">
    <property type="protein sequence ID" value="AVP87059.1"/>
    <property type="molecule type" value="Genomic_DNA"/>
</dbReference>
<gene>
    <name evidence="4" type="ORF">phytr_980</name>
</gene>
<dbReference type="AlphaFoldDB" id="A0A2P1P713"/>
<dbReference type="InterPro" id="IPR029044">
    <property type="entry name" value="Nucleotide-diphossugar_trans"/>
</dbReference>
<dbReference type="SUPFAM" id="SSF53448">
    <property type="entry name" value="Nucleotide-diphospho-sugar transferases"/>
    <property type="match status" value="1"/>
</dbReference>
<dbReference type="NCBIfam" id="NF003952">
    <property type="entry name" value="PRK05450.1-5"/>
    <property type="match status" value="1"/>
</dbReference>
<dbReference type="NCBIfam" id="TIGR00466">
    <property type="entry name" value="kdsB"/>
    <property type="match status" value="1"/>
</dbReference>
<dbReference type="Pfam" id="PF02348">
    <property type="entry name" value="CTP_transf_3"/>
    <property type="match status" value="1"/>
</dbReference>
<organism evidence="4 5">
    <name type="scientific">Candidatus Phycorickettsia trachydisci</name>
    <dbReference type="NCBI Taxonomy" id="2115978"/>
    <lineage>
        <taxon>Bacteria</taxon>
        <taxon>Pseudomonadati</taxon>
        <taxon>Pseudomonadota</taxon>
        <taxon>Alphaproteobacteria</taxon>
        <taxon>Rickettsiales</taxon>
        <taxon>Rickettsiaceae</taxon>
        <taxon>Candidatus Phycorickettsia</taxon>
    </lineage>
</organism>
<dbReference type="GO" id="GO:0005829">
    <property type="term" value="C:cytosol"/>
    <property type="evidence" value="ECO:0007669"/>
    <property type="project" value="TreeGrafter"/>
</dbReference>
<dbReference type="OrthoDB" id="9815559at2"/>
<keyword evidence="2 4" id="KW-0548">Nucleotidyltransferase</keyword>
<dbReference type="CDD" id="cd02517">
    <property type="entry name" value="CMP-KDO-Synthetase"/>
    <property type="match status" value="1"/>
</dbReference>
<evidence type="ECO:0000313" key="4">
    <source>
        <dbReference type="EMBL" id="AVP87059.1"/>
    </source>
</evidence>
<keyword evidence="3" id="KW-0448">Lipopolysaccharide biosynthesis</keyword>
<evidence type="ECO:0000256" key="2">
    <source>
        <dbReference type="ARBA" id="ARBA00022695"/>
    </source>
</evidence>
<dbReference type="PANTHER" id="PTHR42866">
    <property type="entry name" value="3-DEOXY-MANNO-OCTULOSONATE CYTIDYLYLTRANSFERASE"/>
    <property type="match status" value="1"/>
</dbReference>
<dbReference type="RefSeq" id="WP_106873937.1">
    <property type="nucleotide sequence ID" value="NZ_CP027845.1"/>
</dbReference>
<dbReference type="InterPro" id="IPR004528">
    <property type="entry name" value="KdsB"/>
</dbReference>
<protein>
    <submittedName>
        <fullName evidence="4">3-deoxy-manno-octulosonate cytidylyltransferase</fullName>
    </submittedName>
</protein>
<name>A0A2P1P713_9RICK</name>
<accession>A0A2P1P713</accession>
<dbReference type="KEGG" id="ptc:phytr_980"/>
<keyword evidence="1 4" id="KW-0808">Transferase</keyword>
<proteinExistence type="predicted"/>
<dbReference type="PANTHER" id="PTHR42866:SF2">
    <property type="entry name" value="3-DEOXY-MANNO-OCTULOSONATE CYTIDYLYLTRANSFERASE, MITOCHONDRIAL"/>
    <property type="match status" value="1"/>
</dbReference>
<evidence type="ECO:0000256" key="1">
    <source>
        <dbReference type="ARBA" id="ARBA00022679"/>
    </source>
</evidence>